<evidence type="ECO:0000256" key="1">
    <source>
        <dbReference type="SAM" id="Phobius"/>
    </source>
</evidence>
<accession>A0A533Q602</accession>
<protein>
    <submittedName>
        <fullName evidence="2">Uncharacterized protein</fullName>
    </submittedName>
</protein>
<reference evidence="2 3" key="1">
    <citation type="submission" date="2019-04" db="EMBL/GenBank/DDBJ databases">
        <title>Genome of a novel bacterium Candidatus Jettenia ecosi reconstructed from metagenome of an anammox bioreactor.</title>
        <authorList>
            <person name="Mardanov A.V."/>
            <person name="Beletsky A.V."/>
            <person name="Ravin N.V."/>
            <person name="Botchkova E.A."/>
            <person name="Litti Y.V."/>
            <person name="Nozhevnikova A.N."/>
        </authorList>
    </citation>
    <scope>NUCLEOTIDE SEQUENCE [LARGE SCALE GENOMIC DNA]</scope>
    <source>
        <strain evidence="2">J2</strain>
    </source>
</reference>
<dbReference type="Proteomes" id="UP000319783">
    <property type="component" value="Unassembled WGS sequence"/>
</dbReference>
<keyword evidence="1" id="KW-0812">Transmembrane</keyword>
<dbReference type="AlphaFoldDB" id="A0A533Q602"/>
<keyword evidence="1" id="KW-1133">Transmembrane helix</keyword>
<sequence>MLSIVIIKYLCLLNLSYNAGLIILPYIRGTFYRYLWKYTLHKLLIS</sequence>
<comment type="caution">
    <text evidence="2">The sequence shown here is derived from an EMBL/GenBank/DDBJ whole genome shotgun (WGS) entry which is preliminary data.</text>
</comment>
<gene>
    <name evidence="2" type="ORF">JETT_3751</name>
</gene>
<proteinExistence type="predicted"/>
<name>A0A533Q602_9BACT</name>
<dbReference type="EMBL" id="SULG01000150">
    <property type="protein sequence ID" value="TLD39984.1"/>
    <property type="molecule type" value="Genomic_DNA"/>
</dbReference>
<evidence type="ECO:0000313" key="3">
    <source>
        <dbReference type="Proteomes" id="UP000319783"/>
    </source>
</evidence>
<keyword evidence="1" id="KW-0472">Membrane</keyword>
<feature type="transmembrane region" description="Helical" evidence="1">
    <location>
        <begin position="6"/>
        <end position="27"/>
    </location>
</feature>
<organism evidence="2 3">
    <name type="scientific">Candidatus Jettenia ecosi</name>
    <dbReference type="NCBI Taxonomy" id="2494326"/>
    <lineage>
        <taxon>Bacteria</taxon>
        <taxon>Pseudomonadati</taxon>
        <taxon>Planctomycetota</taxon>
        <taxon>Candidatus Brocadiia</taxon>
        <taxon>Candidatus Brocadiales</taxon>
        <taxon>Candidatus Brocadiaceae</taxon>
        <taxon>Candidatus Jettenia</taxon>
    </lineage>
</organism>
<evidence type="ECO:0000313" key="2">
    <source>
        <dbReference type="EMBL" id="TLD39984.1"/>
    </source>
</evidence>